<name>A0A6J1DBR9_MOMCH</name>
<dbReference type="Proteomes" id="UP000504603">
    <property type="component" value="Unplaced"/>
</dbReference>
<evidence type="ECO:0000256" key="2">
    <source>
        <dbReference type="ARBA" id="ARBA00023008"/>
    </source>
</evidence>
<dbReference type="AlphaFoldDB" id="A0A6J1DBR9"/>
<dbReference type="GeneID" id="111019552"/>
<accession>A0A6J1DBR9</accession>
<dbReference type="GO" id="GO:0009055">
    <property type="term" value="F:electron transfer activity"/>
    <property type="evidence" value="ECO:0007669"/>
    <property type="project" value="InterPro"/>
</dbReference>
<keyword evidence="6" id="KW-0732">Signal</keyword>
<dbReference type="OrthoDB" id="5421909at2759"/>
<keyword evidence="2" id="KW-0186">Copper</keyword>
<feature type="region of interest" description="Disordered" evidence="5">
    <location>
        <begin position="134"/>
        <end position="179"/>
    </location>
</feature>
<dbReference type="PANTHER" id="PTHR33021:SF189">
    <property type="entry name" value="CUCUMBER PEELING CUPREDOXIN-LIKE"/>
    <property type="match status" value="1"/>
</dbReference>
<evidence type="ECO:0000256" key="1">
    <source>
        <dbReference type="ARBA" id="ARBA00022723"/>
    </source>
</evidence>
<dbReference type="GO" id="GO:0005886">
    <property type="term" value="C:plasma membrane"/>
    <property type="evidence" value="ECO:0007669"/>
    <property type="project" value="TreeGrafter"/>
</dbReference>
<dbReference type="InterPro" id="IPR028871">
    <property type="entry name" value="BlueCu_1_BS"/>
</dbReference>
<evidence type="ECO:0000313" key="9">
    <source>
        <dbReference type="RefSeq" id="XP_022151645.1"/>
    </source>
</evidence>
<proteinExistence type="predicted"/>
<dbReference type="FunFam" id="2.60.40.420:FF:000034">
    <property type="entry name" value="Cupredoxin superfamily protein"/>
    <property type="match status" value="1"/>
</dbReference>
<dbReference type="Pfam" id="PF02298">
    <property type="entry name" value="Cu_bind_like"/>
    <property type="match status" value="1"/>
</dbReference>
<dbReference type="PROSITE" id="PS00196">
    <property type="entry name" value="COPPER_BLUE"/>
    <property type="match status" value="1"/>
</dbReference>
<gene>
    <name evidence="9" type="primary">LOC111019552</name>
</gene>
<reference evidence="9" key="1">
    <citation type="submission" date="2025-08" db="UniProtKB">
        <authorList>
            <consortium name="RefSeq"/>
        </authorList>
    </citation>
    <scope>IDENTIFICATION</scope>
    <source>
        <strain evidence="9">OHB3-1</strain>
    </source>
</reference>
<dbReference type="InterPro" id="IPR008972">
    <property type="entry name" value="Cupredoxin"/>
</dbReference>
<dbReference type="SUPFAM" id="SSF49503">
    <property type="entry name" value="Cupredoxins"/>
    <property type="match status" value="1"/>
</dbReference>
<evidence type="ECO:0000256" key="4">
    <source>
        <dbReference type="ARBA" id="ARBA00023180"/>
    </source>
</evidence>
<evidence type="ECO:0000313" key="8">
    <source>
        <dbReference type="Proteomes" id="UP000504603"/>
    </source>
</evidence>
<keyword evidence="3" id="KW-1015">Disulfide bond</keyword>
<evidence type="ECO:0000256" key="6">
    <source>
        <dbReference type="SAM" id="SignalP"/>
    </source>
</evidence>
<evidence type="ECO:0000256" key="5">
    <source>
        <dbReference type="SAM" id="MobiDB-lite"/>
    </source>
</evidence>
<evidence type="ECO:0000256" key="3">
    <source>
        <dbReference type="ARBA" id="ARBA00023157"/>
    </source>
</evidence>
<evidence type="ECO:0000259" key="7">
    <source>
        <dbReference type="PROSITE" id="PS51485"/>
    </source>
</evidence>
<dbReference type="Gene3D" id="2.60.40.420">
    <property type="entry name" value="Cupredoxins - blue copper proteins"/>
    <property type="match status" value="1"/>
</dbReference>
<dbReference type="PANTHER" id="PTHR33021">
    <property type="entry name" value="BLUE COPPER PROTEIN"/>
    <property type="match status" value="1"/>
</dbReference>
<keyword evidence="4" id="KW-0325">Glycoprotein</keyword>
<dbReference type="KEGG" id="mcha:111019552"/>
<feature type="signal peptide" evidence="6">
    <location>
        <begin position="1"/>
        <end position="23"/>
    </location>
</feature>
<dbReference type="InterPro" id="IPR039391">
    <property type="entry name" value="Phytocyanin-like"/>
</dbReference>
<organism evidence="8 9">
    <name type="scientific">Momordica charantia</name>
    <name type="common">Bitter gourd</name>
    <name type="synonym">Balsam pear</name>
    <dbReference type="NCBI Taxonomy" id="3673"/>
    <lineage>
        <taxon>Eukaryota</taxon>
        <taxon>Viridiplantae</taxon>
        <taxon>Streptophyta</taxon>
        <taxon>Embryophyta</taxon>
        <taxon>Tracheophyta</taxon>
        <taxon>Spermatophyta</taxon>
        <taxon>Magnoliopsida</taxon>
        <taxon>eudicotyledons</taxon>
        <taxon>Gunneridae</taxon>
        <taxon>Pentapetalae</taxon>
        <taxon>rosids</taxon>
        <taxon>fabids</taxon>
        <taxon>Cucurbitales</taxon>
        <taxon>Cucurbitaceae</taxon>
        <taxon>Momordiceae</taxon>
        <taxon>Momordica</taxon>
    </lineage>
</organism>
<feature type="chain" id="PRO_5027045710" evidence="6">
    <location>
        <begin position="24"/>
        <end position="202"/>
    </location>
</feature>
<dbReference type="InterPro" id="IPR003245">
    <property type="entry name" value="Phytocyanin_dom"/>
</dbReference>
<dbReference type="GO" id="GO:0046872">
    <property type="term" value="F:metal ion binding"/>
    <property type="evidence" value="ECO:0007669"/>
    <property type="project" value="UniProtKB-KW"/>
</dbReference>
<feature type="domain" description="Phytocyanin" evidence="7">
    <location>
        <begin position="25"/>
        <end position="129"/>
    </location>
</feature>
<protein>
    <submittedName>
        <fullName evidence="9">Cucumber peeling cupredoxin-like</fullName>
    </submittedName>
</protein>
<keyword evidence="8" id="KW-1185">Reference proteome</keyword>
<sequence length="202" mass="20380">MAGAGVALVLCFVAAVFVQHSAAEKVHVVGDATGWKVPDAPTFYSDWAAKNTFAIGDSLTFNFAANQHDVLEITKESFEACGSEDDALDKVMTTSPVTVKLTKAGDHYFMCTVGKHCLAGQKLSVTVGAGGASKTSPNAIAPSPANDSAAAAPALAKSPSSSSTPANASGSDQSAPAPAASSSSAVMASIFVTLSAIVMSFF</sequence>
<feature type="compositionally biased region" description="Low complexity" evidence="5">
    <location>
        <begin position="136"/>
        <end position="179"/>
    </location>
</feature>
<dbReference type="PROSITE" id="PS51485">
    <property type="entry name" value="PHYTOCYANIN"/>
    <property type="match status" value="1"/>
</dbReference>
<keyword evidence="1" id="KW-0479">Metal-binding</keyword>
<dbReference type="RefSeq" id="XP_022151645.1">
    <property type="nucleotide sequence ID" value="XM_022295953.1"/>
</dbReference>